<name>A0A1Y5SS89_9RHOB</name>
<feature type="transmembrane region" description="Helical" evidence="6">
    <location>
        <begin position="229"/>
        <end position="250"/>
    </location>
</feature>
<feature type="transmembrane region" description="Helical" evidence="6">
    <location>
        <begin position="146"/>
        <end position="168"/>
    </location>
</feature>
<dbReference type="Gene3D" id="1.20.1250.20">
    <property type="entry name" value="MFS general substrate transporter like domains"/>
    <property type="match status" value="1"/>
</dbReference>
<organism evidence="8 9">
    <name type="scientific">Pseudooctadecabacter jejudonensis</name>
    <dbReference type="NCBI Taxonomy" id="1391910"/>
    <lineage>
        <taxon>Bacteria</taxon>
        <taxon>Pseudomonadati</taxon>
        <taxon>Pseudomonadota</taxon>
        <taxon>Alphaproteobacteria</taxon>
        <taxon>Rhodobacterales</taxon>
        <taxon>Paracoccaceae</taxon>
        <taxon>Pseudooctadecabacter</taxon>
    </lineage>
</organism>
<keyword evidence="3 6" id="KW-0812">Transmembrane</keyword>
<keyword evidence="5 6" id="KW-0472">Membrane</keyword>
<gene>
    <name evidence="8" type="primary">tetA_1</name>
    <name evidence="8" type="ORF">PSJ8397_02371</name>
</gene>
<dbReference type="Pfam" id="PF07690">
    <property type="entry name" value="MFS_1"/>
    <property type="match status" value="1"/>
</dbReference>
<evidence type="ECO:0000256" key="2">
    <source>
        <dbReference type="ARBA" id="ARBA00022448"/>
    </source>
</evidence>
<feature type="transmembrane region" description="Helical" evidence="6">
    <location>
        <begin position="317"/>
        <end position="338"/>
    </location>
</feature>
<dbReference type="InterPro" id="IPR001958">
    <property type="entry name" value="Tet-R_TetA/multi-R_MdtG-like"/>
</dbReference>
<feature type="transmembrane region" description="Helical" evidence="6">
    <location>
        <begin position="382"/>
        <end position="404"/>
    </location>
</feature>
<evidence type="ECO:0000259" key="7">
    <source>
        <dbReference type="PROSITE" id="PS50850"/>
    </source>
</evidence>
<keyword evidence="4 6" id="KW-1133">Transmembrane helix</keyword>
<dbReference type="PANTHER" id="PTHR23504:SF15">
    <property type="entry name" value="MAJOR FACILITATOR SUPERFAMILY (MFS) PROFILE DOMAIN-CONTAINING PROTEIN"/>
    <property type="match status" value="1"/>
</dbReference>
<feature type="transmembrane region" description="Helical" evidence="6">
    <location>
        <begin position="17"/>
        <end position="36"/>
    </location>
</feature>
<dbReference type="InterPro" id="IPR011701">
    <property type="entry name" value="MFS"/>
</dbReference>
<dbReference type="RefSeq" id="WP_085864762.1">
    <property type="nucleotide sequence ID" value="NZ_FWFT01000003.1"/>
</dbReference>
<evidence type="ECO:0000256" key="4">
    <source>
        <dbReference type="ARBA" id="ARBA00022989"/>
    </source>
</evidence>
<dbReference type="PROSITE" id="PS50850">
    <property type="entry name" value="MFS"/>
    <property type="match status" value="1"/>
</dbReference>
<feature type="transmembrane region" description="Helical" evidence="6">
    <location>
        <begin position="293"/>
        <end position="311"/>
    </location>
</feature>
<accession>A0A1Y5SS89</accession>
<evidence type="ECO:0000256" key="3">
    <source>
        <dbReference type="ARBA" id="ARBA00022692"/>
    </source>
</evidence>
<evidence type="ECO:0000313" key="9">
    <source>
        <dbReference type="Proteomes" id="UP000193623"/>
    </source>
</evidence>
<evidence type="ECO:0000256" key="6">
    <source>
        <dbReference type="SAM" id="Phobius"/>
    </source>
</evidence>
<evidence type="ECO:0000313" key="8">
    <source>
        <dbReference type="EMBL" id="SLN45334.1"/>
    </source>
</evidence>
<feature type="domain" description="Major facilitator superfamily (MFS) profile" evidence="7">
    <location>
        <begin position="17"/>
        <end position="410"/>
    </location>
</feature>
<feature type="transmembrane region" description="Helical" evidence="6">
    <location>
        <begin position="117"/>
        <end position="134"/>
    </location>
</feature>
<sequence length="413" mass="43972">MTVTDPAPAEPAARKRAITFIIITLMLDAMGIGLILPVMPDLIREVEGGTLGTAALWGGVLATTFAVMQFIFGPILGSLSDRFGRRPVLLVSLAVMTVDYLVMAVAGSIWLLFLTRVIGGITAATQSTAAAFIADISKPEEKSANFGLIGAAFGLGFVLGPVIGGLLGELGTRAPFYAAAALGALNLLFGYYVLPETVTDRIRRPFSLRRANPFGAFRALSQLDGLRRLIFLVFLYEFAFIVYPATWAYFTKEAFGWSPGMVGGSLAMFGIGMALVQGVLIRPVLRRFGERGTIIYGITFNFVAFLALTLLTNGWIALAFTPLTALGAVVTPALQGLMSQRAGDDQQGELQGVIASAKSIAMIFSPLVMTQLFWVFTDGTGVHLPGAAFALSALLMIVCMVTFLGRPRVPATP</sequence>
<feature type="transmembrane region" description="Helical" evidence="6">
    <location>
        <begin position="88"/>
        <end position="111"/>
    </location>
</feature>
<evidence type="ECO:0000256" key="5">
    <source>
        <dbReference type="ARBA" id="ARBA00023136"/>
    </source>
</evidence>
<dbReference type="PRINTS" id="PR01035">
    <property type="entry name" value="TCRTETA"/>
</dbReference>
<dbReference type="CDD" id="cd17388">
    <property type="entry name" value="MFS_TetA"/>
    <property type="match status" value="1"/>
</dbReference>
<feature type="transmembrane region" description="Helical" evidence="6">
    <location>
        <begin position="56"/>
        <end position="76"/>
    </location>
</feature>
<dbReference type="Proteomes" id="UP000193623">
    <property type="component" value="Unassembled WGS sequence"/>
</dbReference>
<dbReference type="EMBL" id="FWFT01000003">
    <property type="protein sequence ID" value="SLN45334.1"/>
    <property type="molecule type" value="Genomic_DNA"/>
</dbReference>
<keyword evidence="9" id="KW-1185">Reference proteome</keyword>
<dbReference type="InterPro" id="IPR020846">
    <property type="entry name" value="MFS_dom"/>
</dbReference>
<dbReference type="PANTHER" id="PTHR23504">
    <property type="entry name" value="MAJOR FACILITATOR SUPERFAMILY DOMAIN-CONTAINING PROTEIN 10"/>
    <property type="match status" value="1"/>
</dbReference>
<dbReference type="OrthoDB" id="9764259at2"/>
<dbReference type="AlphaFoldDB" id="A0A1Y5SS89"/>
<dbReference type="GO" id="GO:0016020">
    <property type="term" value="C:membrane"/>
    <property type="evidence" value="ECO:0007669"/>
    <property type="project" value="UniProtKB-SubCell"/>
</dbReference>
<proteinExistence type="predicted"/>
<feature type="transmembrane region" description="Helical" evidence="6">
    <location>
        <begin position="262"/>
        <end position="281"/>
    </location>
</feature>
<reference evidence="8 9" key="1">
    <citation type="submission" date="2017-03" db="EMBL/GenBank/DDBJ databases">
        <authorList>
            <person name="Afonso C.L."/>
            <person name="Miller P.J."/>
            <person name="Scott M.A."/>
            <person name="Spackman E."/>
            <person name="Goraichik I."/>
            <person name="Dimitrov K.M."/>
            <person name="Suarez D.L."/>
            <person name="Swayne D.E."/>
        </authorList>
    </citation>
    <scope>NUCLEOTIDE SEQUENCE [LARGE SCALE GENOMIC DNA]</scope>
    <source>
        <strain evidence="8 9">CECT 8397</strain>
    </source>
</reference>
<dbReference type="InterPro" id="IPR036259">
    <property type="entry name" value="MFS_trans_sf"/>
</dbReference>
<dbReference type="SUPFAM" id="SSF103473">
    <property type="entry name" value="MFS general substrate transporter"/>
    <property type="match status" value="1"/>
</dbReference>
<feature type="transmembrane region" description="Helical" evidence="6">
    <location>
        <begin position="174"/>
        <end position="194"/>
    </location>
</feature>
<dbReference type="GO" id="GO:0022857">
    <property type="term" value="F:transmembrane transporter activity"/>
    <property type="evidence" value="ECO:0007669"/>
    <property type="project" value="InterPro"/>
</dbReference>
<comment type="subcellular location">
    <subcellularLocation>
        <location evidence="1">Membrane</location>
        <topology evidence="1">Multi-pass membrane protein</topology>
    </subcellularLocation>
</comment>
<feature type="transmembrane region" description="Helical" evidence="6">
    <location>
        <begin position="359"/>
        <end position="376"/>
    </location>
</feature>
<evidence type="ECO:0000256" key="1">
    <source>
        <dbReference type="ARBA" id="ARBA00004141"/>
    </source>
</evidence>
<protein>
    <submittedName>
        <fullName evidence="8">Tetracycline resistance protein, class C</fullName>
    </submittedName>
</protein>
<keyword evidence="2" id="KW-0813">Transport</keyword>